<sequence>MSGSGAGFGGSGSAEEHRFVVSISRAVRDPVTIIEDYGAQGTSESEGDRVVRAIVERSRWNEVSDAVRAEFNRRLKPRGMRTGRWTSGDIPIDRLLGKELVLLAWSIENAPVEKIPVALANWLGLSQEQRWSLYSLAAAATGDALLHRDMGWRRALMIAMTENPVSGPVGQVTKAGRRVRDKDREGDRESQGLFRSQAKAGRIDLAANAGGSHAP</sequence>
<evidence type="ECO:0000313" key="2">
    <source>
        <dbReference type="EMBL" id="QKE93196.1"/>
    </source>
</evidence>
<protein>
    <submittedName>
        <fullName evidence="2">DUF3780 domain-containing protein</fullName>
    </submittedName>
</protein>
<evidence type="ECO:0000313" key="3">
    <source>
        <dbReference type="Proteomes" id="UP000500767"/>
    </source>
</evidence>
<dbReference type="KEGG" id="lck:HN018_23725"/>
<dbReference type="Proteomes" id="UP000500767">
    <property type="component" value="Plasmid unnamed1"/>
</dbReference>
<proteinExistence type="predicted"/>
<organism evidence="2 3">
    <name type="scientific">Lichenicola cladoniae</name>
    <dbReference type="NCBI Taxonomy" id="1484109"/>
    <lineage>
        <taxon>Bacteria</taxon>
        <taxon>Pseudomonadati</taxon>
        <taxon>Pseudomonadota</taxon>
        <taxon>Alphaproteobacteria</taxon>
        <taxon>Acetobacterales</taxon>
        <taxon>Acetobacteraceae</taxon>
        <taxon>Lichenicola</taxon>
    </lineage>
</organism>
<reference evidence="2 3" key="1">
    <citation type="journal article" date="2014" name="World J. Microbiol. Biotechnol.">
        <title>Biodiversity and physiological characteristics of Antarctic and Arctic lichens-associated bacteria.</title>
        <authorList>
            <person name="Lee Y.M."/>
            <person name="Kim E.H."/>
            <person name="Lee H.K."/>
            <person name="Hong S.G."/>
        </authorList>
    </citation>
    <scope>NUCLEOTIDE SEQUENCE [LARGE SCALE GENOMIC DNA]</scope>
    <source>
        <strain evidence="2 3">PAMC 26569</strain>
        <plasmid evidence="2">unnamed1</plasmid>
    </source>
</reference>
<keyword evidence="3" id="KW-1185">Reference proteome</keyword>
<feature type="region of interest" description="Disordered" evidence="1">
    <location>
        <begin position="167"/>
        <end position="199"/>
    </location>
</feature>
<name>A0A6M8HY65_9PROT</name>
<dbReference type="InterPro" id="IPR024220">
    <property type="entry name" value="DUF3780"/>
</dbReference>
<geneLocation type="plasmid" evidence="2 3">
    <name>unnamed1</name>
</geneLocation>
<feature type="compositionally biased region" description="Basic and acidic residues" evidence="1">
    <location>
        <begin position="178"/>
        <end position="190"/>
    </location>
</feature>
<evidence type="ECO:0000256" key="1">
    <source>
        <dbReference type="SAM" id="MobiDB-lite"/>
    </source>
</evidence>
<keyword evidence="2" id="KW-0614">Plasmid</keyword>
<dbReference type="EMBL" id="CP053709">
    <property type="protein sequence ID" value="QKE93196.1"/>
    <property type="molecule type" value="Genomic_DNA"/>
</dbReference>
<accession>A0A6M8HY65</accession>
<gene>
    <name evidence="2" type="ORF">HN018_23725</name>
</gene>
<dbReference type="AlphaFoldDB" id="A0A6M8HY65"/>
<dbReference type="Pfam" id="PF12635">
    <property type="entry name" value="DUF3780"/>
    <property type="match status" value="1"/>
</dbReference>
<dbReference type="RefSeq" id="WP_171833828.1">
    <property type="nucleotide sequence ID" value="NZ_CP053709.1"/>
</dbReference>